<dbReference type="FunCoup" id="A0A368PF28">
    <property type="interactions" value="15"/>
</dbReference>
<reference evidence="2" key="2">
    <citation type="submission" date="2015-07" db="EMBL/GenBank/DDBJ databases">
        <authorList>
            <person name="Noorani M."/>
        </authorList>
    </citation>
    <scope>NUCLEOTIDE SEQUENCE</scope>
    <source>
        <strain evidence="2">Yugu1</strain>
    </source>
</reference>
<evidence type="ECO:0000256" key="1">
    <source>
        <dbReference type="SAM" id="MobiDB-lite"/>
    </source>
</evidence>
<feature type="region of interest" description="Disordered" evidence="1">
    <location>
        <begin position="1"/>
        <end position="23"/>
    </location>
</feature>
<dbReference type="AlphaFoldDB" id="A0A368PF28"/>
<gene>
    <name evidence="2" type="ORF">SETIT_J031800v2</name>
</gene>
<dbReference type="EMBL" id="KQ475669">
    <property type="protein sequence ID" value="RCU61760.1"/>
    <property type="molecule type" value="Genomic_DNA"/>
</dbReference>
<reference evidence="2" key="1">
    <citation type="journal article" date="2012" name="Nat. Biotechnol.">
        <title>Reference genome sequence of the model plant Setaria.</title>
        <authorList>
            <person name="Bennetzen J.L."/>
            <person name="Schmutz J."/>
            <person name="Wang H."/>
            <person name="Percifield R."/>
            <person name="Hawkins J."/>
            <person name="Pontaroli A.C."/>
            <person name="Estep M."/>
            <person name="Feng L."/>
            <person name="Vaughn J.N."/>
            <person name="Grimwood J."/>
            <person name="Jenkins J."/>
            <person name="Barry K."/>
            <person name="Lindquist E."/>
            <person name="Hellsten U."/>
            <person name="Deshpande S."/>
            <person name="Wang X."/>
            <person name="Wu X."/>
            <person name="Mitros T."/>
            <person name="Triplett J."/>
            <person name="Yang X."/>
            <person name="Ye C.Y."/>
            <person name="Mauro-Herrera M."/>
            <person name="Wang L."/>
            <person name="Li P."/>
            <person name="Sharma M."/>
            <person name="Sharma R."/>
            <person name="Ronald P.C."/>
            <person name="Panaud O."/>
            <person name="Kellogg E.A."/>
            <person name="Brutnell T.P."/>
            <person name="Doust A.N."/>
            <person name="Tuskan G.A."/>
            <person name="Rokhsar D."/>
            <person name="Devos K.M."/>
        </authorList>
    </citation>
    <scope>NUCLEOTIDE SEQUENCE [LARGE SCALE GENOMIC DNA]</scope>
    <source>
        <strain evidence="2">Yugu1</strain>
    </source>
</reference>
<evidence type="ECO:0000313" key="2">
    <source>
        <dbReference type="EMBL" id="RCU61760.1"/>
    </source>
</evidence>
<name>A0A368PF28_SETIT</name>
<accession>A0A368PF28</accession>
<sequence length="152" mass="16017">MPNQRSRRTTPSPSPPSPAFGLDPATDLRKGGPALLSPVFNLTVGVASRSRAYGACIGPYTAVEVSYSYLRLPLASGSTPGVCVGPLELIGPRAVVVHGRDVAVLGFLVDSLAEEMRSGEAMVEVKLIEGGGGGWWDVETRWVRVEAAADRL</sequence>
<organism evidence="2">
    <name type="scientific">Setaria italica</name>
    <name type="common">Foxtail millet</name>
    <name type="synonym">Panicum italicum</name>
    <dbReference type="NCBI Taxonomy" id="4555"/>
    <lineage>
        <taxon>Eukaryota</taxon>
        <taxon>Viridiplantae</taxon>
        <taxon>Streptophyta</taxon>
        <taxon>Embryophyta</taxon>
        <taxon>Tracheophyta</taxon>
        <taxon>Spermatophyta</taxon>
        <taxon>Magnoliopsida</taxon>
        <taxon>Liliopsida</taxon>
        <taxon>Poales</taxon>
        <taxon>Poaceae</taxon>
        <taxon>PACMAD clade</taxon>
        <taxon>Panicoideae</taxon>
        <taxon>Panicodae</taxon>
        <taxon>Paniceae</taxon>
        <taxon>Cenchrinae</taxon>
        <taxon>Setaria</taxon>
    </lineage>
</organism>
<dbReference type="PANTHER" id="PTHR33994:SF10">
    <property type="entry name" value="OS04G0508700 PROTEIN"/>
    <property type="match status" value="1"/>
</dbReference>
<protein>
    <submittedName>
        <fullName evidence="2">Uncharacterized protein</fullName>
    </submittedName>
</protein>
<dbReference type="InParanoid" id="A0A368PF28"/>
<proteinExistence type="predicted"/>
<dbReference type="PANTHER" id="PTHR33994">
    <property type="entry name" value="OS04G0515000 PROTEIN"/>
    <property type="match status" value="1"/>
</dbReference>
<dbReference type="OrthoDB" id="686404at2759"/>